<protein>
    <submittedName>
        <fullName evidence="1">8384_t:CDS:1</fullName>
    </submittedName>
</protein>
<comment type="caution">
    <text evidence="1">The sequence shown here is derived from an EMBL/GenBank/DDBJ whole genome shotgun (WGS) entry which is preliminary data.</text>
</comment>
<dbReference type="AlphaFoldDB" id="A0A9N9D310"/>
<dbReference type="EMBL" id="CAJVPJ010002433">
    <property type="protein sequence ID" value="CAG8621124.1"/>
    <property type="molecule type" value="Genomic_DNA"/>
</dbReference>
<accession>A0A9N9D310</accession>
<evidence type="ECO:0000313" key="2">
    <source>
        <dbReference type="Proteomes" id="UP000789572"/>
    </source>
</evidence>
<feature type="non-terminal residue" evidence="1">
    <location>
        <position position="43"/>
    </location>
</feature>
<sequence>VQHAYLTENAPYPALLAINPAAMVAATLTKLAYLVAYAVQAVV</sequence>
<proteinExistence type="predicted"/>
<evidence type="ECO:0000313" key="1">
    <source>
        <dbReference type="EMBL" id="CAG8621124.1"/>
    </source>
</evidence>
<keyword evidence="2" id="KW-1185">Reference proteome</keyword>
<name>A0A9N9D310_9GLOM</name>
<organism evidence="1 2">
    <name type="scientific">Paraglomus occultum</name>
    <dbReference type="NCBI Taxonomy" id="144539"/>
    <lineage>
        <taxon>Eukaryota</taxon>
        <taxon>Fungi</taxon>
        <taxon>Fungi incertae sedis</taxon>
        <taxon>Mucoromycota</taxon>
        <taxon>Glomeromycotina</taxon>
        <taxon>Glomeromycetes</taxon>
        <taxon>Paraglomerales</taxon>
        <taxon>Paraglomeraceae</taxon>
        <taxon>Paraglomus</taxon>
    </lineage>
</organism>
<gene>
    <name evidence="1" type="ORF">POCULU_LOCUS8423</name>
</gene>
<reference evidence="1" key="1">
    <citation type="submission" date="2021-06" db="EMBL/GenBank/DDBJ databases">
        <authorList>
            <person name="Kallberg Y."/>
            <person name="Tangrot J."/>
            <person name="Rosling A."/>
        </authorList>
    </citation>
    <scope>NUCLEOTIDE SEQUENCE</scope>
    <source>
        <strain evidence="1">IA702</strain>
    </source>
</reference>
<dbReference type="Proteomes" id="UP000789572">
    <property type="component" value="Unassembled WGS sequence"/>
</dbReference>